<reference evidence="4" key="2">
    <citation type="journal article" date="2006" name="Infect. Immun.">
        <title>Plasmid diversity in neisseriae.</title>
        <authorList>
            <person name="van Passel M.W."/>
            <person name="van der Ende A."/>
            <person name="Bart A."/>
        </authorList>
    </citation>
    <scope>NUCLEOTIDE SEQUENCE</scope>
    <source>
        <strain evidence="4">8101503</strain>
        <plasmid evidence="4">pNL9</plasmid>
    </source>
</reference>
<proteinExistence type="predicted"/>
<organism evidence="4">
    <name type="scientific">Neisseria lactamica</name>
    <dbReference type="NCBI Taxonomy" id="486"/>
    <lineage>
        <taxon>Bacteria</taxon>
        <taxon>Pseudomonadati</taxon>
        <taxon>Pseudomonadota</taxon>
        <taxon>Betaproteobacteria</taxon>
        <taxon>Neisseriales</taxon>
        <taxon>Neisseriaceae</taxon>
        <taxon>Neisseria</taxon>
    </lineage>
</organism>
<dbReference type="AlphaFoldDB" id="Q0QVX9"/>
<keyword evidence="2" id="KW-0472">Membrane</keyword>
<name>Q0QVX9_NEILA</name>
<keyword evidence="4" id="KW-0614">Plasmid</keyword>
<feature type="compositionally biased region" description="Basic and acidic residues" evidence="1">
    <location>
        <begin position="249"/>
        <end position="266"/>
    </location>
</feature>
<feature type="compositionally biased region" description="Gly residues" evidence="1">
    <location>
        <begin position="292"/>
        <end position="315"/>
    </location>
</feature>
<dbReference type="EMBL" id="DQ229163">
    <property type="protein sequence ID" value="ABC41153.1"/>
    <property type="molecule type" value="Genomic_DNA"/>
</dbReference>
<keyword evidence="2" id="KW-1133">Transmembrane helix</keyword>
<accession>Q0QVX9</accession>
<feature type="compositionally biased region" description="Polar residues" evidence="1">
    <location>
        <begin position="270"/>
        <end position="280"/>
    </location>
</feature>
<reference evidence="4" key="1">
    <citation type="submission" date="2005-10" db="EMBL/GenBank/DDBJ databases">
        <authorList>
            <person name="van Passel M.W.J."/>
            <person name="van der Ende A."/>
            <person name="Aldert B."/>
        </authorList>
    </citation>
    <scope>NUCLEOTIDE SEQUENCE</scope>
    <source>
        <strain evidence="4">8101503</strain>
        <plasmid evidence="4">pNL9</plasmid>
    </source>
</reference>
<sequence length="423" mass="46494">MKFKRMAAAFLMSAFFVPAFSQEIEASRVEEGFKRLYMTGKLYESISNAPLGTVFPLRSRDGEINHTMHKLGCIFNYCYFNVNKVPDNFKKKEDMTVFDISDLNLKDPDQQDADDLGMTLADYKKMIAEDEDAGRIWQKIQLKKAEQLQKEKEEAVKRKRKRKIFSDYRGHKFKSVKELCYDVYKGLTYGRGWNGSYQHIEVKGVDAGLYEGNAELGRCNAVWPDGLVAHTLDYSVLYEDIPPGEIPEEEKKEPEKDHPKPVEKPDASNPKPSENPNVSTLGGGASPSVGNAPGGGSLGASDGGGSTGAGNGGNNGSAEQGSGKGKGDEEGGEKMPDVPKYGEPDWGSLKSDGNFGSYAPANVFSTGGHCMSDIRLDMGQFGNHTLQMGFLCDVLKKLRYVFIAMAYLYSAVLVFKTVNSLKG</sequence>
<feature type="transmembrane region" description="Helical" evidence="2">
    <location>
        <begin position="398"/>
        <end position="418"/>
    </location>
</feature>
<keyword evidence="2" id="KW-0812">Transmembrane</keyword>
<feature type="signal peptide" evidence="3">
    <location>
        <begin position="1"/>
        <end position="21"/>
    </location>
</feature>
<feature type="chain" id="PRO_5004175959" evidence="3">
    <location>
        <begin position="22"/>
        <end position="423"/>
    </location>
</feature>
<dbReference type="NCBIfam" id="NF041109">
    <property type="entry name" value="VF_TspB_C_term"/>
    <property type="match status" value="1"/>
</dbReference>
<feature type="compositionally biased region" description="Basic and acidic residues" evidence="1">
    <location>
        <begin position="325"/>
        <end position="343"/>
    </location>
</feature>
<keyword evidence="3" id="KW-0732">Signal</keyword>
<protein>
    <submittedName>
        <fullName evidence="4">PNL9_p6</fullName>
    </submittedName>
</protein>
<dbReference type="RefSeq" id="WP_012477903.1">
    <property type="nucleotide sequence ID" value="NC_010923.1"/>
</dbReference>
<evidence type="ECO:0000256" key="2">
    <source>
        <dbReference type="SAM" id="Phobius"/>
    </source>
</evidence>
<geneLocation type="plasmid" evidence="4">
    <name>pNL9</name>
</geneLocation>
<feature type="region of interest" description="Disordered" evidence="1">
    <location>
        <begin position="244"/>
        <end position="347"/>
    </location>
</feature>
<evidence type="ECO:0000256" key="3">
    <source>
        <dbReference type="SAM" id="SignalP"/>
    </source>
</evidence>
<evidence type="ECO:0000256" key="1">
    <source>
        <dbReference type="SAM" id="MobiDB-lite"/>
    </source>
</evidence>
<evidence type="ECO:0000313" key="4">
    <source>
        <dbReference type="EMBL" id="ABC41153.1"/>
    </source>
</evidence>